<dbReference type="InterPro" id="IPR009057">
    <property type="entry name" value="Homeodomain-like_sf"/>
</dbReference>
<proteinExistence type="predicted"/>
<organism evidence="8">
    <name type="scientific">Fagus sylvatica</name>
    <name type="common">Beechnut</name>
    <dbReference type="NCBI Taxonomy" id="28930"/>
    <lineage>
        <taxon>Eukaryota</taxon>
        <taxon>Viridiplantae</taxon>
        <taxon>Streptophyta</taxon>
        <taxon>Embryophyta</taxon>
        <taxon>Tracheophyta</taxon>
        <taxon>Spermatophyta</taxon>
        <taxon>Magnoliopsida</taxon>
        <taxon>eudicotyledons</taxon>
        <taxon>Gunneridae</taxon>
        <taxon>Pentapetalae</taxon>
        <taxon>rosids</taxon>
        <taxon>fabids</taxon>
        <taxon>Fagales</taxon>
        <taxon>Fagaceae</taxon>
        <taxon>Fagus</taxon>
    </lineage>
</organism>
<keyword evidence="2 5" id="KW-0238">DNA-binding</keyword>
<reference evidence="8" key="1">
    <citation type="submission" date="2018-02" db="EMBL/GenBank/DDBJ databases">
        <authorList>
            <person name="Cohen D.B."/>
            <person name="Kent A.D."/>
        </authorList>
    </citation>
    <scope>NUCLEOTIDE SEQUENCE</scope>
</reference>
<evidence type="ECO:0000256" key="6">
    <source>
        <dbReference type="SAM" id="MobiDB-lite"/>
    </source>
</evidence>
<feature type="region of interest" description="Disordered" evidence="6">
    <location>
        <begin position="173"/>
        <end position="206"/>
    </location>
</feature>
<dbReference type="GO" id="GO:0003677">
    <property type="term" value="F:DNA binding"/>
    <property type="evidence" value="ECO:0007669"/>
    <property type="project" value="UniProtKB-UniRule"/>
</dbReference>
<dbReference type="PROSITE" id="PS50071">
    <property type="entry name" value="HOMEOBOX_2"/>
    <property type="match status" value="1"/>
</dbReference>
<dbReference type="PANTHER" id="PTHR11850">
    <property type="entry name" value="HOMEOBOX PROTEIN TRANSCRIPTION FACTORS"/>
    <property type="match status" value="1"/>
</dbReference>
<comment type="subcellular location">
    <subcellularLocation>
        <location evidence="1 5">Nucleus</location>
    </subcellularLocation>
</comment>
<name>A0A2N9GIK4_FAGSY</name>
<protein>
    <recommendedName>
        <fullName evidence="7">Homeobox domain-containing protein</fullName>
    </recommendedName>
</protein>
<dbReference type="SUPFAM" id="SSF46689">
    <property type="entry name" value="Homeodomain-like"/>
    <property type="match status" value="1"/>
</dbReference>
<dbReference type="GO" id="GO:0006355">
    <property type="term" value="P:regulation of DNA-templated transcription"/>
    <property type="evidence" value="ECO:0007669"/>
    <property type="project" value="InterPro"/>
</dbReference>
<evidence type="ECO:0000256" key="1">
    <source>
        <dbReference type="ARBA" id="ARBA00004123"/>
    </source>
</evidence>
<gene>
    <name evidence="8" type="ORF">FSB_LOCUS27275</name>
</gene>
<evidence type="ECO:0000259" key="7">
    <source>
        <dbReference type="PROSITE" id="PS50071"/>
    </source>
</evidence>
<feature type="DNA-binding region" description="Homeobox" evidence="5">
    <location>
        <begin position="126"/>
        <end position="164"/>
    </location>
</feature>
<evidence type="ECO:0000313" key="8">
    <source>
        <dbReference type="EMBL" id="SPC99393.1"/>
    </source>
</evidence>
<dbReference type="Pfam" id="PF05920">
    <property type="entry name" value="Homeobox_KN"/>
    <property type="match status" value="1"/>
</dbReference>
<feature type="domain" description="Homeobox" evidence="7">
    <location>
        <begin position="124"/>
        <end position="163"/>
    </location>
</feature>
<evidence type="ECO:0000256" key="3">
    <source>
        <dbReference type="ARBA" id="ARBA00023155"/>
    </source>
</evidence>
<dbReference type="SMART" id="SM00389">
    <property type="entry name" value="HOX"/>
    <property type="match status" value="1"/>
</dbReference>
<keyword evidence="4 5" id="KW-0539">Nucleus</keyword>
<dbReference type="Gene3D" id="1.10.10.60">
    <property type="entry name" value="Homeodomain-like"/>
    <property type="match status" value="1"/>
</dbReference>
<feature type="compositionally biased region" description="Basic and acidic residues" evidence="6">
    <location>
        <begin position="173"/>
        <end position="190"/>
    </location>
</feature>
<evidence type="ECO:0000256" key="4">
    <source>
        <dbReference type="ARBA" id="ARBA00023242"/>
    </source>
</evidence>
<dbReference type="EMBL" id="OIVN01001968">
    <property type="protein sequence ID" value="SPC99393.1"/>
    <property type="molecule type" value="Genomic_DNA"/>
</dbReference>
<dbReference type="InterPro" id="IPR008422">
    <property type="entry name" value="KN_HD"/>
</dbReference>
<dbReference type="InterPro" id="IPR001356">
    <property type="entry name" value="HD"/>
</dbReference>
<sequence>MVHADILVGSAPGAVVGHEGLREMVLPPWVVPVYRSDDTVFETHVYEREDVYGYPIPESSRPATHDQNYMIKLCGNLKSMLTEDDEELDIASSPTLTSWSTGNSSRMACKINKEAFLRVGHLLFLFQRYPKDSDKHMLAMQTWVTRSQVSNWFINARVLLWKPMVEEMNLEDLKEKEHNGSEDKTSKSNDDSTSNPMHWANNEQLSMKFGDERQSRDGYSFMGSQTNFIGGFGQYPIGEIGRFDAEQFAPRFSGSGVYLTLGLPHCQKLSFSGTHHTFLPNQSIQLGRRVDIGEPNEFGAINTSPPHSSAAYESINIKNPKRFVAHLLPDFVA</sequence>
<accession>A0A2N9GIK4</accession>
<dbReference type="CDD" id="cd00086">
    <property type="entry name" value="homeodomain"/>
    <property type="match status" value="1"/>
</dbReference>
<dbReference type="AlphaFoldDB" id="A0A2N9GIK4"/>
<evidence type="ECO:0000256" key="2">
    <source>
        <dbReference type="ARBA" id="ARBA00023125"/>
    </source>
</evidence>
<keyword evidence="3 5" id="KW-0371">Homeobox</keyword>
<dbReference type="InterPro" id="IPR050224">
    <property type="entry name" value="TALE_homeobox"/>
</dbReference>
<dbReference type="GO" id="GO:0005634">
    <property type="term" value="C:nucleus"/>
    <property type="evidence" value="ECO:0007669"/>
    <property type="project" value="UniProtKB-SubCell"/>
</dbReference>
<evidence type="ECO:0000256" key="5">
    <source>
        <dbReference type="PROSITE-ProRule" id="PRU00108"/>
    </source>
</evidence>